<keyword evidence="7 8" id="KW-0472">Membrane</keyword>
<dbReference type="GO" id="GO:0010041">
    <property type="term" value="P:response to iron(III) ion"/>
    <property type="evidence" value="ECO:0007669"/>
    <property type="project" value="TreeGrafter"/>
</dbReference>
<feature type="transmembrane region" description="Helical" evidence="8">
    <location>
        <begin position="342"/>
        <end position="359"/>
    </location>
</feature>
<dbReference type="EMBL" id="JABWRP020000003">
    <property type="protein sequence ID" value="MBV4540416.1"/>
    <property type="molecule type" value="Genomic_DNA"/>
</dbReference>
<dbReference type="RefSeq" id="WP_186601523.1">
    <property type="nucleotide sequence ID" value="NZ_JABWRP020000003.1"/>
</dbReference>
<keyword evidence="4 11" id="KW-0808">Transferase</keyword>
<dbReference type="EC" id="2.4.-.-" evidence="11"/>
<dbReference type="PANTHER" id="PTHR33908:SF3">
    <property type="entry name" value="UNDECAPRENYL PHOSPHATE-ALPHA-4-AMINO-4-DEOXY-L-ARABINOSE ARABINOSYL TRANSFERASE"/>
    <property type="match status" value="1"/>
</dbReference>
<evidence type="ECO:0000256" key="5">
    <source>
        <dbReference type="ARBA" id="ARBA00022692"/>
    </source>
</evidence>
<keyword evidence="12" id="KW-1185">Reference proteome</keyword>
<evidence type="ECO:0000256" key="8">
    <source>
        <dbReference type="SAM" id="Phobius"/>
    </source>
</evidence>
<evidence type="ECO:0000256" key="2">
    <source>
        <dbReference type="ARBA" id="ARBA00022475"/>
    </source>
</evidence>
<reference evidence="11" key="3">
    <citation type="submission" date="2021-06" db="EMBL/GenBank/DDBJ databases">
        <title>Updating the genus Pseudomonas: Description of 43 new species and partition of the Pseudomonas putida group.</title>
        <authorList>
            <person name="Girard L."/>
            <person name="Lood C."/>
            <person name="Vandamme P."/>
            <person name="Rokni-Zadeh H."/>
            <person name="Van Noort V."/>
            <person name="Hofte M."/>
            <person name="Lavigne R."/>
            <person name="De Mot R."/>
        </authorList>
    </citation>
    <scope>NUCLEOTIDE SEQUENCE</scope>
    <source>
        <strain evidence="11">RW4S2</strain>
    </source>
</reference>
<dbReference type="InterPro" id="IPR038731">
    <property type="entry name" value="RgtA/B/C-like"/>
</dbReference>
<feature type="transmembrane region" description="Helical" evidence="8">
    <location>
        <begin position="100"/>
        <end position="122"/>
    </location>
</feature>
<evidence type="ECO:0000256" key="7">
    <source>
        <dbReference type="ARBA" id="ARBA00023136"/>
    </source>
</evidence>
<keyword evidence="3 11" id="KW-0328">Glycosyltransferase</keyword>
<dbReference type="GO" id="GO:0009103">
    <property type="term" value="P:lipopolysaccharide biosynthetic process"/>
    <property type="evidence" value="ECO:0007669"/>
    <property type="project" value="TreeGrafter"/>
</dbReference>
<accession>A0A923K5C0</accession>
<comment type="subcellular location">
    <subcellularLocation>
        <location evidence="1">Cell membrane</location>
        <topology evidence="1">Multi-pass membrane protein</topology>
    </subcellularLocation>
</comment>
<feature type="transmembrane region" description="Helical" evidence="8">
    <location>
        <begin position="180"/>
        <end position="205"/>
    </location>
</feature>
<feature type="transmembrane region" description="Helical" evidence="8">
    <location>
        <begin position="225"/>
        <end position="246"/>
    </location>
</feature>
<evidence type="ECO:0000313" key="10">
    <source>
        <dbReference type="EMBL" id="MBC3470083.1"/>
    </source>
</evidence>
<dbReference type="AlphaFoldDB" id="A0A923K5C0"/>
<feature type="domain" description="Glycosyltransferase RgtA/B/C/D-like" evidence="9">
    <location>
        <begin position="80"/>
        <end position="238"/>
    </location>
</feature>
<feature type="transmembrane region" description="Helical" evidence="8">
    <location>
        <begin position="289"/>
        <end position="307"/>
    </location>
</feature>
<evidence type="ECO:0000313" key="11">
    <source>
        <dbReference type="EMBL" id="MBV4540416.1"/>
    </source>
</evidence>
<dbReference type="Proteomes" id="UP000628137">
    <property type="component" value="Unassembled WGS sequence"/>
</dbReference>
<dbReference type="PANTHER" id="PTHR33908">
    <property type="entry name" value="MANNOSYLTRANSFERASE YKCB-RELATED"/>
    <property type="match status" value="1"/>
</dbReference>
<dbReference type="Pfam" id="PF13231">
    <property type="entry name" value="PMT_2"/>
    <property type="match status" value="1"/>
</dbReference>
<feature type="transmembrane region" description="Helical" evidence="8">
    <location>
        <begin position="314"/>
        <end position="336"/>
    </location>
</feature>
<dbReference type="EMBL" id="JABWRP010000003">
    <property type="protein sequence ID" value="MBC3470083.1"/>
    <property type="molecule type" value="Genomic_DNA"/>
</dbReference>
<gene>
    <name evidence="11" type="ORF">HU738_005085</name>
    <name evidence="10" type="ORF">HU738_05890</name>
</gene>
<protein>
    <submittedName>
        <fullName evidence="10">Glycosyltransferase family 39 protein</fullName>
        <ecNumber evidence="11">2.4.-.-</ecNumber>
    </submittedName>
</protein>
<evidence type="ECO:0000259" key="9">
    <source>
        <dbReference type="Pfam" id="PF13231"/>
    </source>
</evidence>
<feature type="transmembrane region" description="Helical" evidence="8">
    <location>
        <begin position="31"/>
        <end position="54"/>
    </location>
</feature>
<dbReference type="GO" id="GO:0016763">
    <property type="term" value="F:pentosyltransferase activity"/>
    <property type="evidence" value="ECO:0007669"/>
    <property type="project" value="TreeGrafter"/>
</dbReference>
<feature type="transmembrane region" description="Helical" evidence="8">
    <location>
        <begin position="152"/>
        <end position="171"/>
    </location>
</feature>
<keyword evidence="5 8" id="KW-0812">Transmembrane</keyword>
<comment type="caution">
    <text evidence="10">The sequence shown here is derived from an EMBL/GenBank/DDBJ whole genome shotgun (WGS) entry which is preliminary data.</text>
</comment>
<dbReference type="GO" id="GO:0005886">
    <property type="term" value="C:plasma membrane"/>
    <property type="evidence" value="ECO:0007669"/>
    <property type="project" value="UniProtKB-SubCell"/>
</dbReference>
<keyword evidence="6 8" id="KW-1133">Transmembrane helix</keyword>
<evidence type="ECO:0000256" key="3">
    <source>
        <dbReference type="ARBA" id="ARBA00022676"/>
    </source>
</evidence>
<evidence type="ECO:0000313" key="12">
    <source>
        <dbReference type="Proteomes" id="UP000628137"/>
    </source>
</evidence>
<evidence type="ECO:0000256" key="6">
    <source>
        <dbReference type="ARBA" id="ARBA00022989"/>
    </source>
</evidence>
<evidence type="ECO:0000256" key="4">
    <source>
        <dbReference type="ARBA" id="ARBA00022679"/>
    </source>
</evidence>
<keyword evidence="2" id="KW-1003">Cell membrane</keyword>
<organism evidence="10">
    <name type="scientific">Pseudomonas vlassakiae</name>
    <dbReference type="NCBI Taxonomy" id="485888"/>
    <lineage>
        <taxon>Bacteria</taxon>
        <taxon>Pseudomonadati</taxon>
        <taxon>Pseudomonadota</taxon>
        <taxon>Gammaproteobacteria</taxon>
        <taxon>Pseudomonadales</taxon>
        <taxon>Pseudomonadaceae</taxon>
        <taxon>Pseudomonas</taxon>
    </lineage>
</organism>
<evidence type="ECO:0000256" key="1">
    <source>
        <dbReference type="ARBA" id="ARBA00004651"/>
    </source>
</evidence>
<reference evidence="10 12" key="1">
    <citation type="journal article" date="2020" name="Microorganisms">
        <title>Reliable Identification of Environmental Pseudomonas Isolates Using the rpoD Gene.</title>
        <authorList>
            <consortium name="The Broad Institute Genome Sequencing Platform"/>
            <person name="Girard L."/>
            <person name="Lood C."/>
            <person name="Rokni-Zadeh H."/>
            <person name="van Noort V."/>
            <person name="Lavigne R."/>
            <person name="De Mot R."/>
        </authorList>
    </citation>
    <scope>NUCLEOTIDE SEQUENCE</scope>
    <source>
        <strain evidence="10 12">RW4S2</strain>
    </source>
</reference>
<sequence>MRFHERNVSAQAPVPGNAIKFEKLALWAKRLWPVPILFLAMLARVYGSTASAIWCDEGSSLLMSQYSPSLIWTHSAHDVHPPLYFLLLHAWIGAFGDSVFSVRFISVLTGVGTVALGMWLVCLIATRRAAVMAGVLLALLPIAVRYSQEARMYALMGFLLLGATIALVYWIKKPERHRYLFVYVLLMAASFYTHYFTGLCVLSHWAYLLLVRGEKRRLVARPAWWIANGMIVLLYTPWIPSLIDLLQHLDQLKAGGDIGWILPVTLYSLPSTIWQFMVLSDGQNLTWPVYLALPLALALVTGAVCLHDRSRHKFHVLMAIYTFLPLIVVFSISWITPLLVERYLMFSALGLPVVLAVAIDRMKRHYRYTALITLATLLAVEVVGLSSYYQKDDDQFNKLVNFVNENYRANDRIVVSDLFWYFSYVYYNKTGSVPLLYTPPLANGASGRPGNYGFGTLVNNDADKIYLDSLDKLPVSQSRVWLISNSEPPDDFASIPNNWNKVSRLKVGDTQVRLYTINAPYNAKAN</sequence>
<proteinExistence type="predicted"/>
<reference evidence="10" key="2">
    <citation type="submission" date="2020-07" db="EMBL/GenBank/DDBJ databases">
        <authorList>
            <person name="Lood C."/>
            <person name="Girard L."/>
        </authorList>
    </citation>
    <scope>NUCLEOTIDE SEQUENCE</scope>
    <source>
        <strain evidence="10">RW4S2</strain>
    </source>
</reference>
<name>A0A923K5C0_9PSED</name>
<feature type="transmembrane region" description="Helical" evidence="8">
    <location>
        <begin position="371"/>
        <end position="389"/>
    </location>
</feature>
<dbReference type="InterPro" id="IPR050297">
    <property type="entry name" value="LipidA_mod_glycosyltrf_83"/>
</dbReference>